<dbReference type="RefSeq" id="WP_145433410.1">
    <property type="nucleotide sequence ID" value="NZ_CP036339.1"/>
</dbReference>
<dbReference type="Pfam" id="PF02742">
    <property type="entry name" value="Fe_dep_repr_C"/>
    <property type="match status" value="1"/>
</dbReference>
<evidence type="ECO:0000313" key="11">
    <source>
        <dbReference type="EMBL" id="QDT73788.1"/>
    </source>
</evidence>
<dbReference type="InterPro" id="IPR022689">
    <property type="entry name" value="Iron_dep_repressor"/>
</dbReference>
<keyword evidence="6 9" id="KW-1133">Transmembrane helix</keyword>
<feature type="transmembrane region" description="Helical" evidence="9">
    <location>
        <begin position="158"/>
        <end position="177"/>
    </location>
</feature>
<dbReference type="SMART" id="SM00529">
    <property type="entry name" value="HTH_DTXR"/>
    <property type="match status" value="1"/>
</dbReference>
<feature type="transmembrane region" description="Helical" evidence="9">
    <location>
        <begin position="49"/>
        <end position="66"/>
    </location>
</feature>
<name>A0A517TZI3_9BACT</name>
<feature type="transmembrane region" description="Helical" evidence="9">
    <location>
        <begin position="189"/>
        <end position="212"/>
    </location>
</feature>
<evidence type="ECO:0000313" key="12">
    <source>
        <dbReference type="Proteomes" id="UP000317909"/>
    </source>
</evidence>
<accession>A0A517TZI3</accession>
<dbReference type="InterPro" id="IPR036388">
    <property type="entry name" value="WH-like_DNA-bd_sf"/>
</dbReference>
<comment type="subcellular location">
    <subcellularLocation>
        <location evidence="1 8">Cell membrane</location>
        <topology evidence="1 8">Multi-pass membrane protein</topology>
    </subcellularLocation>
</comment>
<feature type="transmembrane region" description="Helical" evidence="9">
    <location>
        <begin position="270"/>
        <end position="291"/>
    </location>
</feature>
<dbReference type="Pfam" id="PF00950">
    <property type="entry name" value="ABC-3"/>
    <property type="match status" value="1"/>
</dbReference>
<sequence length="437" mass="46589">MPHALAIATTFSDLWNPNGLWIVLTACATNCACALVGCYLVLRRMSLMGDALSHAVLPGLAVAFIFSGAYDIGPLMIGAVAAGLLSTFLIQTLHQYARVPSDASMGVVFTGLFALGVVLIKKGIPPGVHFDMACVYQGTLDYTPLYTVELLGREVPRAFAITGGVFLLNVAVVSALWKELKLSAFDPALATTMGFSATLLHYLLMALVAVTAVASFEAVGSILVVAMLIIPPATAHLLADRLASMMFISLLVAIAAAILGYILSTVFDTNIAGMITVAAAGLFGLAVLFAPQHGVVSALARNLGVSLRVVREDLLAMLYRVEELGSPRRLAAAEAQAAVGGGWLARLSLSNLLRDGRIARSGDRLDLTPAGREAARQLVRSHRLWETYLVKNLGLPLDHVHEPAHRIEHFIGDDIREQLQQELDATATDPHGREIPE</sequence>
<feature type="transmembrane region" description="Helical" evidence="9">
    <location>
        <begin position="102"/>
        <end position="120"/>
    </location>
</feature>
<dbReference type="GO" id="GO:0055085">
    <property type="term" value="P:transmembrane transport"/>
    <property type="evidence" value="ECO:0007669"/>
    <property type="project" value="InterPro"/>
</dbReference>
<dbReference type="KEGG" id="llh:I41_29790"/>
<proteinExistence type="inferred from homology"/>
<evidence type="ECO:0000256" key="9">
    <source>
        <dbReference type="SAM" id="Phobius"/>
    </source>
</evidence>
<dbReference type="GO" id="GO:0010043">
    <property type="term" value="P:response to zinc ion"/>
    <property type="evidence" value="ECO:0007669"/>
    <property type="project" value="TreeGrafter"/>
</dbReference>
<gene>
    <name evidence="11" type="primary">mntB_2</name>
    <name evidence="11" type="ORF">I41_29790</name>
</gene>
<dbReference type="GO" id="GO:0003700">
    <property type="term" value="F:DNA-binding transcription factor activity"/>
    <property type="evidence" value="ECO:0007669"/>
    <property type="project" value="InterPro"/>
</dbReference>
<reference evidence="11 12" key="1">
    <citation type="submission" date="2019-02" db="EMBL/GenBank/DDBJ databases">
        <title>Deep-cultivation of Planctomycetes and their phenomic and genomic characterization uncovers novel biology.</title>
        <authorList>
            <person name="Wiegand S."/>
            <person name="Jogler M."/>
            <person name="Boedeker C."/>
            <person name="Pinto D."/>
            <person name="Vollmers J."/>
            <person name="Rivas-Marin E."/>
            <person name="Kohn T."/>
            <person name="Peeters S.H."/>
            <person name="Heuer A."/>
            <person name="Rast P."/>
            <person name="Oberbeckmann S."/>
            <person name="Bunk B."/>
            <person name="Jeske O."/>
            <person name="Meyerdierks A."/>
            <person name="Storesund J.E."/>
            <person name="Kallscheuer N."/>
            <person name="Luecker S."/>
            <person name="Lage O.M."/>
            <person name="Pohl T."/>
            <person name="Merkel B.J."/>
            <person name="Hornburger P."/>
            <person name="Mueller R.-W."/>
            <person name="Bruemmer F."/>
            <person name="Labrenz M."/>
            <person name="Spormann A.M."/>
            <person name="Op den Camp H."/>
            <person name="Overmann J."/>
            <person name="Amann R."/>
            <person name="Jetten M.S.M."/>
            <person name="Mascher T."/>
            <person name="Medema M.H."/>
            <person name="Devos D.P."/>
            <person name="Kaster A.-K."/>
            <person name="Ovreas L."/>
            <person name="Rohde M."/>
            <person name="Galperin M.Y."/>
            <person name="Jogler C."/>
        </authorList>
    </citation>
    <scope>NUCLEOTIDE SEQUENCE [LARGE SCALE GENOMIC DNA]</scope>
    <source>
        <strain evidence="11 12">I41</strain>
    </source>
</reference>
<dbReference type="Proteomes" id="UP000317909">
    <property type="component" value="Chromosome"/>
</dbReference>
<feature type="transmembrane region" description="Helical" evidence="9">
    <location>
        <begin position="246"/>
        <end position="264"/>
    </location>
</feature>
<evidence type="ECO:0000256" key="4">
    <source>
        <dbReference type="ARBA" id="ARBA00022475"/>
    </source>
</evidence>
<dbReference type="PANTHER" id="PTHR30477:SF8">
    <property type="entry name" value="METAL TRANSPORT SYSTEM MEMBRANE PROTEIN CT_070-RELATED"/>
    <property type="match status" value="1"/>
</dbReference>
<dbReference type="Gene3D" id="1.10.10.10">
    <property type="entry name" value="Winged helix-like DNA-binding domain superfamily/Winged helix DNA-binding domain"/>
    <property type="match status" value="1"/>
</dbReference>
<keyword evidence="12" id="KW-1185">Reference proteome</keyword>
<keyword evidence="7 9" id="KW-0472">Membrane</keyword>
<keyword evidence="5 8" id="KW-0812">Transmembrane</keyword>
<evidence type="ECO:0000256" key="5">
    <source>
        <dbReference type="ARBA" id="ARBA00022692"/>
    </source>
</evidence>
<comment type="similarity">
    <text evidence="2 8">Belongs to the ABC-3 integral membrane protein family.</text>
</comment>
<evidence type="ECO:0000256" key="8">
    <source>
        <dbReference type="RuleBase" id="RU003943"/>
    </source>
</evidence>
<evidence type="ECO:0000259" key="10">
    <source>
        <dbReference type="Pfam" id="PF02742"/>
    </source>
</evidence>
<evidence type="ECO:0000256" key="6">
    <source>
        <dbReference type="ARBA" id="ARBA00022989"/>
    </source>
</evidence>
<protein>
    <submittedName>
        <fullName evidence="11">Manganese transport system membrane protein MntB</fullName>
    </submittedName>
</protein>
<dbReference type="EMBL" id="CP036339">
    <property type="protein sequence ID" value="QDT73788.1"/>
    <property type="molecule type" value="Genomic_DNA"/>
</dbReference>
<dbReference type="SUPFAM" id="SSF81345">
    <property type="entry name" value="ABC transporter involved in vitamin B12 uptake, BtuC"/>
    <property type="match status" value="1"/>
</dbReference>
<dbReference type="InterPro" id="IPR001626">
    <property type="entry name" value="ABC_TroCD"/>
</dbReference>
<keyword evidence="4" id="KW-1003">Cell membrane</keyword>
<dbReference type="Gene3D" id="1.10.3470.10">
    <property type="entry name" value="ABC transporter involved in vitamin B12 uptake, BtuC"/>
    <property type="match status" value="1"/>
</dbReference>
<dbReference type="OrthoDB" id="9788905at2"/>
<dbReference type="AlphaFoldDB" id="A0A517TZI3"/>
<dbReference type="InterPro" id="IPR037294">
    <property type="entry name" value="ABC_BtuC-like"/>
</dbReference>
<evidence type="ECO:0000256" key="1">
    <source>
        <dbReference type="ARBA" id="ARBA00004651"/>
    </source>
</evidence>
<dbReference type="CDD" id="cd06550">
    <property type="entry name" value="TM_ABC_iron-siderophores_like"/>
    <property type="match status" value="1"/>
</dbReference>
<organism evidence="11 12">
    <name type="scientific">Lacipirellula limnantheis</name>
    <dbReference type="NCBI Taxonomy" id="2528024"/>
    <lineage>
        <taxon>Bacteria</taxon>
        <taxon>Pseudomonadati</taxon>
        <taxon>Planctomycetota</taxon>
        <taxon>Planctomycetia</taxon>
        <taxon>Pirellulales</taxon>
        <taxon>Lacipirellulaceae</taxon>
        <taxon>Lacipirellula</taxon>
    </lineage>
</organism>
<feature type="transmembrane region" description="Helical" evidence="9">
    <location>
        <begin position="20"/>
        <end position="42"/>
    </location>
</feature>
<dbReference type="GO" id="GO:0043190">
    <property type="term" value="C:ATP-binding cassette (ABC) transporter complex"/>
    <property type="evidence" value="ECO:0007669"/>
    <property type="project" value="InterPro"/>
</dbReference>
<dbReference type="SUPFAM" id="SSF47979">
    <property type="entry name" value="Iron-dependent repressor protein, dimerization domain"/>
    <property type="match status" value="1"/>
</dbReference>
<evidence type="ECO:0000256" key="2">
    <source>
        <dbReference type="ARBA" id="ARBA00008034"/>
    </source>
</evidence>
<dbReference type="InterPro" id="IPR001367">
    <property type="entry name" value="Fe_dep_repressor"/>
</dbReference>
<dbReference type="InterPro" id="IPR036421">
    <property type="entry name" value="Fe_dep_repressor_sf"/>
</dbReference>
<evidence type="ECO:0000256" key="3">
    <source>
        <dbReference type="ARBA" id="ARBA00022448"/>
    </source>
</evidence>
<dbReference type="GO" id="GO:0046914">
    <property type="term" value="F:transition metal ion binding"/>
    <property type="evidence" value="ECO:0007669"/>
    <property type="project" value="InterPro"/>
</dbReference>
<keyword evidence="3 8" id="KW-0813">Transport</keyword>
<feature type="transmembrane region" description="Helical" evidence="9">
    <location>
        <begin position="72"/>
        <end position="90"/>
    </location>
</feature>
<dbReference type="PANTHER" id="PTHR30477">
    <property type="entry name" value="ABC-TRANSPORTER METAL-BINDING PROTEIN"/>
    <property type="match status" value="1"/>
</dbReference>
<dbReference type="GO" id="GO:0046983">
    <property type="term" value="F:protein dimerization activity"/>
    <property type="evidence" value="ECO:0007669"/>
    <property type="project" value="InterPro"/>
</dbReference>
<feature type="domain" description="Iron dependent repressor metal binding and dimerisation" evidence="10">
    <location>
        <begin position="368"/>
        <end position="437"/>
    </location>
</feature>
<evidence type="ECO:0000256" key="7">
    <source>
        <dbReference type="ARBA" id="ARBA00023136"/>
    </source>
</evidence>